<dbReference type="Proteomes" id="UP001062846">
    <property type="component" value="Chromosome 8"/>
</dbReference>
<evidence type="ECO:0000313" key="1">
    <source>
        <dbReference type="EMBL" id="KAI8542232.1"/>
    </source>
</evidence>
<accession>A0ACC0MP35</accession>
<evidence type="ECO:0000313" key="2">
    <source>
        <dbReference type="Proteomes" id="UP001062846"/>
    </source>
</evidence>
<sequence length="75" mass="8654">MPERFLELDVDVRGMDFEMIPFRAGRRICPELSLAIISFDWKLDGGMKPEELDMDDKFGITVQKAQPLRVVPFPV</sequence>
<gene>
    <name evidence="1" type="ORF">RHMOL_Rhmol08G0122400</name>
</gene>
<keyword evidence="2" id="KW-1185">Reference proteome</keyword>
<protein>
    <submittedName>
        <fullName evidence="1">Uncharacterized protein</fullName>
    </submittedName>
</protein>
<comment type="caution">
    <text evidence="1">The sequence shown here is derived from an EMBL/GenBank/DDBJ whole genome shotgun (WGS) entry which is preliminary data.</text>
</comment>
<dbReference type="EMBL" id="CM046395">
    <property type="protein sequence ID" value="KAI8542232.1"/>
    <property type="molecule type" value="Genomic_DNA"/>
</dbReference>
<name>A0ACC0MP35_RHOML</name>
<organism evidence="1 2">
    <name type="scientific">Rhododendron molle</name>
    <name type="common">Chinese azalea</name>
    <name type="synonym">Azalea mollis</name>
    <dbReference type="NCBI Taxonomy" id="49168"/>
    <lineage>
        <taxon>Eukaryota</taxon>
        <taxon>Viridiplantae</taxon>
        <taxon>Streptophyta</taxon>
        <taxon>Embryophyta</taxon>
        <taxon>Tracheophyta</taxon>
        <taxon>Spermatophyta</taxon>
        <taxon>Magnoliopsida</taxon>
        <taxon>eudicotyledons</taxon>
        <taxon>Gunneridae</taxon>
        <taxon>Pentapetalae</taxon>
        <taxon>asterids</taxon>
        <taxon>Ericales</taxon>
        <taxon>Ericaceae</taxon>
        <taxon>Ericoideae</taxon>
        <taxon>Rhodoreae</taxon>
        <taxon>Rhododendron</taxon>
    </lineage>
</organism>
<reference evidence="1" key="1">
    <citation type="submission" date="2022-02" db="EMBL/GenBank/DDBJ databases">
        <title>Plant Genome Project.</title>
        <authorList>
            <person name="Zhang R.-G."/>
        </authorList>
    </citation>
    <scope>NUCLEOTIDE SEQUENCE</scope>
    <source>
        <strain evidence="1">AT1</strain>
    </source>
</reference>
<proteinExistence type="predicted"/>